<proteinExistence type="predicted"/>
<evidence type="ECO:0000313" key="2">
    <source>
        <dbReference type="EMBL" id="MED6221514.1"/>
    </source>
</evidence>
<protein>
    <recommendedName>
        <fullName evidence="4">Secreted protein</fullName>
    </recommendedName>
</protein>
<reference evidence="2 3" key="1">
    <citation type="journal article" date="2023" name="Plants (Basel)">
        <title>Bridging the Gap: Combining Genomics and Transcriptomics Approaches to Understand Stylosanthes scabra, an Orphan Legume from the Brazilian Caatinga.</title>
        <authorList>
            <person name="Ferreira-Neto J.R.C."/>
            <person name="da Silva M.D."/>
            <person name="Binneck E."/>
            <person name="de Melo N.F."/>
            <person name="da Silva R.H."/>
            <person name="de Melo A.L.T.M."/>
            <person name="Pandolfi V."/>
            <person name="Bustamante F.O."/>
            <person name="Brasileiro-Vidal A.C."/>
            <person name="Benko-Iseppon A.M."/>
        </authorList>
    </citation>
    <scope>NUCLEOTIDE SEQUENCE [LARGE SCALE GENOMIC DNA]</scope>
    <source>
        <tissue evidence="2">Leaves</tissue>
    </source>
</reference>
<keyword evidence="1" id="KW-1133">Transmembrane helix</keyword>
<evidence type="ECO:0000256" key="1">
    <source>
        <dbReference type="SAM" id="Phobius"/>
    </source>
</evidence>
<feature type="transmembrane region" description="Helical" evidence="1">
    <location>
        <begin position="12"/>
        <end position="29"/>
    </location>
</feature>
<dbReference type="Proteomes" id="UP001341840">
    <property type="component" value="Unassembled WGS sequence"/>
</dbReference>
<comment type="caution">
    <text evidence="2">The sequence shown here is derived from an EMBL/GenBank/DDBJ whole genome shotgun (WGS) entry which is preliminary data.</text>
</comment>
<dbReference type="EMBL" id="JASCZI010272294">
    <property type="protein sequence ID" value="MED6221514.1"/>
    <property type="molecule type" value="Genomic_DNA"/>
</dbReference>
<accession>A0ABU6ZHU5</accession>
<keyword evidence="1" id="KW-0472">Membrane</keyword>
<evidence type="ECO:0008006" key="4">
    <source>
        <dbReference type="Google" id="ProtNLM"/>
    </source>
</evidence>
<gene>
    <name evidence="2" type="ORF">PIB30_055521</name>
</gene>
<organism evidence="2 3">
    <name type="scientific">Stylosanthes scabra</name>
    <dbReference type="NCBI Taxonomy" id="79078"/>
    <lineage>
        <taxon>Eukaryota</taxon>
        <taxon>Viridiplantae</taxon>
        <taxon>Streptophyta</taxon>
        <taxon>Embryophyta</taxon>
        <taxon>Tracheophyta</taxon>
        <taxon>Spermatophyta</taxon>
        <taxon>Magnoliopsida</taxon>
        <taxon>eudicotyledons</taxon>
        <taxon>Gunneridae</taxon>
        <taxon>Pentapetalae</taxon>
        <taxon>rosids</taxon>
        <taxon>fabids</taxon>
        <taxon>Fabales</taxon>
        <taxon>Fabaceae</taxon>
        <taxon>Papilionoideae</taxon>
        <taxon>50 kb inversion clade</taxon>
        <taxon>dalbergioids sensu lato</taxon>
        <taxon>Dalbergieae</taxon>
        <taxon>Pterocarpus clade</taxon>
        <taxon>Stylosanthes</taxon>
    </lineage>
</organism>
<evidence type="ECO:0000313" key="3">
    <source>
        <dbReference type="Proteomes" id="UP001341840"/>
    </source>
</evidence>
<keyword evidence="3" id="KW-1185">Reference proteome</keyword>
<keyword evidence="1" id="KW-0812">Transmembrane</keyword>
<name>A0ABU6ZHU5_9FABA</name>
<sequence length="70" mass="8178">MASFLRFCLHHSPLILVVFVGSVFYATAYRRIDHRTKQQRKKTRSCSKVLLAKMRFHFLLAATPYSSVFV</sequence>